<dbReference type="GO" id="GO:0022848">
    <property type="term" value="F:acetylcholine-gated monoatomic cation-selective channel activity"/>
    <property type="evidence" value="ECO:0007669"/>
    <property type="project" value="InterPro"/>
</dbReference>
<dbReference type="InterPro" id="IPR006202">
    <property type="entry name" value="Neur_chan_lig-bd"/>
</dbReference>
<dbReference type="InterPro" id="IPR036719">
    <property type="entry name" value="Neuro-gated_channel_TM_sf"/>
</dbReference>
<evidence type="ECO:0000256" key="9">
    <source>
        <dbReference type="ARBA" id="ARBA00023170"/>
    </source>
</evidence>
<dbReference type="CDD" id="cd19051">
    <property type="entry name" value="LGIC_TM_cation"/>
    <property type="match status" value="1"/>
</dbReference>
<keyword evidence="6 14" id="KW-0406">Ion transport</keyword>
<evidence type="ECO:0000256" key="5">
    <source>
        <dbReference type="ARBA" id="ARBA00023018"/>
    </source>
</evidence>
<evidence type="ECO:0000313" key="18">
    <source>
        <dbReference type="Proteomes" id="UP000242188"/>
    </source>
</evidence>
<evidence type="ECO:0000256" key="3">
    <source>
        <dbReference type="ARBA" id="ARBA00022692"/>
    </source>
</evidence>
<dbReference type="FunFam" id="2.70.170.10:FF:000028">
    <property type="entry name" value="AcetylCholine Receptor"/>
    <property type="match status" value="1"/>
</dbReference>
<proteinExistence type="inferred from homology"/>
<dbReference type="GO" id="GO:0004888">
    <property type="term" value="F:transmembrane signaling receptor activity"/>
    <property type="evidence" value="ECO:0007669"/>
    <property type="project" value="InterPro"/>
</dbReference>
<dbReference type="SUPFAM" id="SSF63712">
    <property type="entry name" value="Nicotinic receptor ligand binding domain-like"/>
    <property type="match status" value="1"/>
</dbReference>
<comment type="similarity">
    <text evidence="14">Belongs to the ligand-gated ion channel (TC 1.A.9) family.</text>
</comment>
<dbReference type="InterPro" id="IPR006201">
    <property type="entry name" value="Neur_channel"/>
</dbReference>
<dbReference type="PROSITE" id="PS00236">
    <property type="entry name" value="NEUROTR_ION_CHANNEL"/>
    <property type="match status" value="1"/>
</dbReference>
<evidence type="ECO:0000256" key="1">
    <source>
        <dbReference type="ARBA" id="ARBA00022448"/>
    </source>
</evidence>
<dbReference type="InterPro" id="IPR038050">
    <property type="entry name" value="Neuro_actylchol_rec"/>
</dbReference>
<evidence type="ECO:0000313" key="17">
    <source>
        <dbReference type="EMBL" id="OWF51283.1"/>
    </source>
</evidence>
<protein>
    <submittedName>
        <fullName evidence="17">Neuronal acetylcholine receptor subunit alpha-6</fullName>
    </submittedName>
</protein>
<keyword evidence="10" id="KW-0325">Glycoprotein</keyword>
<feature type="transmembrane region" description="Helical" evidence="14">
    <location>
        <begin position="272"/>
        <end position="293"/>
    </location>
</feature>
<evidence type="ECO:0000256" key="8">
    <source>
        <dbReference type="ARBA" id="ARBA00023157"/>
    </source>
</evidence>
<dbReference type="PRINTS" id="PR00252">
    <property type="entry name" value="NRIONCHANNEL"/>
</dbReference>
<organism evidence="17 18">
    <name type="scientific">Mizuhopecten yessoensis</name>
    <name type="common">Japanese scallop</name>
    <name type="synonym">Patinopecten yessoensis</name>
    <dbReference type="NCBI Taxonomy" id="6573"/>
    <lineage>
        <taxon>Eukaryota</taxon>
        <taxon>Metazoa</taxon>
        <taxon>Spiralia</taxon>
        <taxon>Lophotrochozoa</taxon>
        <taxon>Mollusca</taxon>
        <taxon>Bivalvia</taxon>
        <taxon>Autobranchia</taxon>
        <taxon>Pteriomorphia</taxon>
        <taxon>Pectinida</taxon>
        <taxon>Pectinoidea</taxon>
        <taxon>Pectinidae</taxon>
        <taxon>Mizuhopecten</taxon>
    </lineage>
</organism>
<dbReference type="AlphaFoldDB" id="A0A210QRD2"/>
<keyword evidence="2" id="KW-1003">Cell membrane</keyword>
<evidence type="ECO:0000256" key="10">
    <source>
        <dbReference type="ARBA" id="ARBA00023180"/>
    </source>
</evidence>
<dbReference type="Gene3D" id="2.70.170.10">
    <property type="entry name" value="Neurotransmitter-gated ion-channel ligand-binding domain"/>
    <property type="match status" value="1"/>
</dbReference>
<feature type="domain" description="Neurotransmitter-gated ion-channel ligand-binding" evidence="15">
    <location>
        <begin position="33"/>
        <end position="234"/>
    </location>
</feature>
<dbReference type="Proteomes" id="UP000242188">
    <property type="component" value="Unassembled WGS sequence"/>
</dbReference>
<dbReference type="Pfam" id="PF02931">
    <property type="entry name" value="Neur_chan_LBD"/>
    <property type="match status" value="1"/>
</dbReference>
<keyword evidence="3 14" id="KW-0812">Transmembrane</keyword>
<evidence type="ECO:0000256" key="11">
    <source>
        <dbReference type="ARBA" id="ARBA00023286"/>
    </source>
</evidence>
<evidence type="ECO:0000256" key="2">
    <source>
        <dbReference type="ARBA" id="ARBA00022475"/>
    </source>
</evidence>
<dbReference type="InterPro" id="IPR018000">
    <property type="entry name" value="Neurotransmitter_ion_chnl_CS"/>
</dbReference>
<gene>
    <name evidence="17" type="ORF">KP79_PYT24257</name>
</gene>
<feature type="transmembrane region" description="Helical" evidence="14">
    <location>
        <begin position="236"/>
        <end position="260"/>
    </location>
</feature>
<dbReference type="InterPro" id="IPR036734">
    <property type="entry name" value="Neur_chan_lig-bd_sf"/>
</dbReference>
<dbReference type="STRING" id="6573.A0A210QRD2"/>
<dbReference type="InterPro" id="IPR002394">
    <property type="entry name" value="Nicotinic_acetylcholine_rcpt"/>
</dbReference>
<accession>A0A210QRD2</accession>
<evidence type="ECO:0000259" key="15">
    <source>
        <dbReference type="Pfam" id="PF02931"/>
    </source>
</evidence>
<keyword evidence="11" id="KW-1071">Ligand-gated ion channel</keyword>
<feature type="domain" description="Neurotransmitter-gated ion-channel transmembrane" evidence="16">
    <location>
        <begin position="242"/>
        <end position="350"/>
    </location>
</feature>
<dbReference type="InterPro" id="IPR006029">
    <property type="entry name" value="Neurotrans-gated_channel_TM"/>
</dbReference>
<feature type="transmembrane region" description="Helical" evidence="14">
    <location>
        <begin position="387"/>
        <end position="409"/>
    </location>
</feature>
<keyword evidence="5" id="KW-0770">Synapse</keyword>
<dbReference type="PRINTS" id="PR00254">
    <property type="entry name" value="NICOTINICR"/>
</dbReference>
<comment type="subcellular location">
    <subcellularLocation>
        <location evidence="13">Synaptic cell membrane</location>
        <topology evidence="13">Multi-pass membrane protein</topology>
    </subcellularLocation>
</comment>
<keyword evidence="8" id="KW-1015">Disulfide bond</keyword>
<feature type="chain" id="PRO_5022267944" evidence="14">
    <location>
        <begin position="25"/>
        <end position="414"/>
    </location>
</feature>
<keyword evidence="9 17" id="KW-0675">Receptor</keyword>
<feature type="transmembrane region" description="Helical" evidence="14">
    <location>
        <begin position="299"/>
        <end position="318"/>
    </location>
</feature>
<dbReference type="OrthoDB" id="6127156at2759"/>
<keyword evidence="1 14" id="KW-0813">Transport</keyword>
<evidence type="ECO:0000259" key="16">
    <source>
        <dbReference type="Pfam" id="PF02932"/>
    </source>
</evidence>
<keyword evidence="18" id="KW-1185">Reference proteome</keyword>
<evidence type="ECO:0000256" key="12">
    <source>
        <dbReference type="ARBA" id="ARBA00023303"/>
    </source>
</evidence>
<dbReference type="GO" id="GO:0045211">
    <property type="term" value="C:postsynaptic membrane"/>
    <property type="evidence" value="ECO:0007669"/>
    <property type="project" value="InterPro"/>
</dbReference>
<evidence type="ECO:0000256" key="13">
    <source>
        <dbReference type="ARBA" id="ARBA00034099"/>
    </source>
</evidence>
<name>A0A210QRD2_MIZYE</name>
<dbReference type="CDD" id="cd18989">
    <property type="entry name" value="LGIC_ECD_cation"/>
    <property type="match status" value="1"/>
</dbReference>
<evidence type="ECO:0000256" key="4">
    <source>
        <dbReference type="ARBA" id="ARBA00022989"/>
    </source>
</evidence>
<keyword evidence="14" id="KW-0732">Signal</keyword>
<sequence>MSKYNVTSILIVSVIFIVTSMTSASTFDDVQNLTTALFVTGSYNKEIRPTYNQFYPTYVTVVFNLAGITDVDQVEEKLTTTVFLTLFWTDEHLMWDPATYGGLSSILVPQSKVWRPDIALENGFTKMTELGDSFLLLNIKSDGTVYWVPYEIFETKCSMDITYFPFDKQKCDINVGVWTSEVDDVMVRVGVAAMTEDSYQENGEWDLTETSATTYISKSNNANVKFSLYMDRKPQYYIYNVVAPILLLSILSVFTFAIPVDSGEKLGFCMTVYLAFAVFLTIVSASLPVSSYMSLLGKYLIFLLVVGTLIIVITAVELRIHFRDSSREIPGWVQCLVRFSLVLQCRRRRRKVVDQATDTVTKTSTVDDKDEDIVTISWMSVSAAIDFYCFWIFLTTVMLGTLVLFLTGYQESHA</sequence>
<dbReference type="EMBL" id="NEDP02002300">
    <property type="protein sequence ID" value="OWF51283.1"/>
    <property type="molecule type" value="Genomic_DNA"/>
</dbReference>
<dbReference type="Pfam" id="PF02932">
    <property type="entry name" value="Neur_chan_memb"/>
    <property type="match status" value="1"/>
</dbReference>
<keyword evidence="4 14" id="KW-1133">Transmembrane helix</keyword>
<dbReference type="PANTHER" id="PTHR18945">
    <property type="entry name" value="NEUROTRANSMITTER GATED ION CHANNEL"/>
    <property type="match status" value="1"/>
</dbReference>
<keyword evidence="12 14" id="KW-0407">Ion channel</keyword>
<reference evidence="17 18" key="1">
    <citation type="journal article" date="2017" name="Nat. Ecol. Evol.">
        <title>Scallop genome provides insights into evolution of bilaterian karyotype and development.</title>
        <authorList>
            <person name="Wang S."/>
            <person name="Zhang J."/>
            <person name="Jiao W."/>
            <person name="Li J."/>
            <person name="Xun X."/>
            <person name="Sun Y."/>
            <person name="Guo X."/>
            <person name="Huan P."/>
            <person name="Dong B."/>
            <person name="Zhang L."/>
            <person name="Hu X."/>
            <person name="Sun X."/>
            <person name="Wang J."/>
            <person name="Zhao C."/>
            <person name="Wang Y."/>
            <person name="Wang D."/>
            <person name="Huang X."/>
            <person name="Wang R."/>
            <person name="Lv J."/>
            <person name="Li Y."/>
            <person name="Zhang Z."/>
            <person name="Liu B."/>
            <person name="Lu W."/>
            <person name="Hui Y."/>
            <person name="Liang J."/>
            <person name="Zhou Z."/>
            <person name="Hou R."/>
            <person name="Li X."/>
            <person name="Liu Y."/>
            <person name="Li H."/>
            <person name="Ning X."/>
            <person name="Lin Y."/>
            <person name="Zhao L."/>
            <person name="Xing Q."/>
            <person name="Dou J."/>
            <person name="Li Y."/>
            <person name="Mao J."/>
            <person name="Guo H."/>
            <person name="Dou H."/>
            <person name="Li T."/>
            <person name="Mu C."/>
            <person name="Jiang W."/>
            <person name="Fu Q."/>
            <person name="Fu X."/>
            <person name="Miao Y."/>
            <person name="Liu J."/>
            <person name="Yu Q."/>
            <person name="Li R."/>
            <person name="Liao H."/>
            <person name="Li X."/>
            <person name="Kong Y."/>
            <person name="Jiang Z."/>
            <person name="Chourrout D."/>
            <person name="Li R."/>
            <person name="Bao Z."/>
        </authorList>
    </citation>
    <scope>NUCLEOTIDE SEQUENCE [LARGE SCALE GENOMIC DNA]</scope>
    <source>
        <strain evidence="17 18">PY_sf001</strain>
    </source>
</reference>
<comment type="caution">
    <text evidence="17">The sequence shown here is derived from an EMBL/GenBank/DDBJ whole genome shotgun (WGS) entry which is preliminary data.</text>
</comment>
<evidence type="ECO:0000256" key="7">
    <source>
        <dbReference type="ARBA" id="ARBA00023136"/>
    </source>
</evidence>
<dbReference type="SUPFAM" id="SSF90112">
    <property type="entry name" value="Neurotransmitter-gated ion-channel transmembrane pore"/>
    <property type="match status" value="1"/>
</dbReference>
<feature type="signal peptide" evidence="14">
    <location>
        <begin position="1"/>
        <end position="24"/>
    </location>
</feature>
<keyword evidence="7 14" id="KW-0472">Membrane</keyword>
<evidence type="ECO:0000256" key="14">
    <source>
        <dbReference type="RuleBase" id="RU000687"/>
    </source>
</evidence>
<dbReference type="Gene3D" id="1.20.58.390">
    <property type="entry name" value="Neurotransmitter-gated ion-channel transmembrane domain"/>
    <property type="match status" value="1"/>
</dbReference>
<evidence type="ECO:0000256" key="6">
    <source>
        <dbReference type="ARBA" id="ARBA00023065"/>
    </source>
</evidence>